<dbReference type="GO" id="GO:0000155">
    <property type="term" value="F:phosphorelay sensor kinase activity"/>
    <property type="evidence" value="ECO:0007669"/>
    <property type="project" value="TreeGrafter"/>
</dbReference>
<dbReference type="InterPro" id="IPR003594">
    <property type="entry name" value="HATPase_dom"/>
</dbReference>
<protein>
    <recommendedName>
        <fullName evidence="2">histidine kinase</fullName>
        <ecNumber evidence="2">2.7.13.3</ecNumber>
    </recommendedName>
</protein>
<dbReference type="GO" id="GO:0005886">
    <property type="term" value="C:plasma membrane"/>
    <property type="evidence" value="ECO:0007669"/>
    <property type="project" value="TreeGrafter"/>
</dbReference>
<dbReference type="SUPFAM" id="SSF55874">
    <property type="entry name" value="ATPase domain of HSP90 chaperone/DNA topoisomerase II/histidine kinase"/>
    <property type="match status" value="1"/>
</dbReference>
<dbReference type="PANTHER" id="PTHR43047:SF72">
    <property type="entry name" value="OSMOSENSING HISTIDINE PROTEIN KINASE SLN1"/>
    <property type="match status" value="1"/>
</dbReference>
<dbReference type="EC" id="2.7.13.3" evidence="2"/>
<organism evidence="6 7">
    <name type="scientific">Candidatus Portnoybacteria bacterium RIFCSPHIGHO2_01_FULL_40_12b</name>
    <dbReference type="NCBI Taxonomy" id="1801994"/>
    <lineage>
        <taxon>Bacteria</taxon>
        <taxon>Candidatus Portnoyibacteriota</taxon>
    </lineage>
</organism>
<keyword evidence="3" id="KW-0808">Transferase</keyword>
<evidence type="ECO:0000256" key="4">
    <source>
        <dbReference type="ARBA" id="ARBA00022777"/>
    </source>
</evidence>
<dbReference type="Pfam" id="PF02518">
    <property type="entry name" value="HATPase_c"/>
    <property type="match status" value="1"/>
</dbReference>
<dbReference type="EMBL" id="MHMY01000023">
    <property type="protein sequence ID" value="OGZ34902.1"/>
    <property type="molecule type" value="Genomic_DNA"/>
</dbReference>
<evidence type="ECO:0000259" key="5">
    <source>
        <dbReference type="Pfam" id="PF02518"/>
    </source>
</evidence>
<evidence type="ECO:0000256" key="3">
    <source>
        <dbReference type="ARBA" id="ARBA00022679"/>
    </source>
</evidence>
<gene>
    <name evidence="6" type="ORF">A2815_00790</name>
</gene>
<reference evidence="6 7" key="1">
    <citation type="journal article" date="2016" name="Nat. Commun.">
        <title>Thousands of microbial genomes shed light on interconnected biogeochemical processes in an aquifer system.</title>
        <authorList>
            <person name="Anantharaman K."/>
            <person name="Brown C.T."/>
            <person name="Hug L.A."/>
            <person name="Sharon I."/>
            <person name="Castelle C.J."/>
            <person name="Probst A.J."/>
            <person name="Thomas B.C."/>
            <person name="Singh A."/>
            <person name="Wilkins M.J."/>
            <person name="Karaoz U."/>
            <person name="Brodie E.L."/>
            <person name="Williams K.H."/>
            <person name="Hubbard S.S."/>
            <person name="Banfield J.F."/>
        </authorList>
    </citation>
    <scope>NUCLEOTIDE SEQUENCE [LARGE SCALE GENOMIC DNA]</scope>
</reference>
<dbReference type="AlphaFoldDB" id="A0A1G2FAU0"/>
<comment type="caution">
    <text evidence="6">The sequence shown here is derived from an EMBL/GenBank/DDBJ whole genome shotgun (WGS) entry which is preliminary data.</text>
</comment>
<feature type="domain" description="Histidine kinase/HSP90-like ATPase" evidence="5">
    <location>
        <begin position="4"/>
        <end position="62"/>
    </location>
</feature>
<dbReference type="Proteomes" id="UP000176974">
    <property type="component" value="Unassembled WGS sequence"/>
</dbReference>
<dbReference type="Gene3D" id="3.30.565.10">
    <property type="entry name" value="Histidine kinase-like ATPase, C-terminal domain"/>
    <property type="match status" value="1"/>
</dbReference>
<evidence type="ECO:0000256" key="2">
    <source>
        <dbReference type="ARBA" id="ARBA00012438"/>
    </source>
</evidence>
<dbReference type="GO" id="GO:0009927">
    <property type="term" value="F:histidine phosphotransfer kinase activity"/>
    <property type="evidence" value="ECO:0007669"/>
    <property type="project" value="TreeGrafter"/>
</dbReference>
<dbReference type="PRINTS" id="PR00344">
    <property type="entry name" value="BCTRLSENSOR"/>
</dbReference>
<evidence type="ECO:0000313" key="7">
    <source>
        <dbReference type="Proteomes" id="UP000176974"/>
    </source>
</evidence>
<dbReference type="InterPro" id="IPR004358">
    <property type="entry name" value="Sig_transdc_His_kin-like_C"/>
</dbReference>
<proteinExistence type="predicted"/>
<accession>A0A1G2FAU0</accession>
<dbReference type="PANTHER" id="PTHR43047">
    <property type="entry name" value="TWO-COMPONENT HISTIDINE PROTEIN KINASE"/>
    <property type="match status" value="1"/>
</dbReference>
<name>A0A1G2FAU0_9BACT</name>
<dbReference type="InterPro" id="IPR036890">
    <property type="entry name" value="HATPase_C_sf"/>
</dbReference>
<evidence type="ECO:0000256" key="1">
    <source>
        <dbReference type="ARBA" id="ARBA00000085"/>
    </source>
</evidence>
<sequence length="66" mass="7345">MTEKEKLTLFEKFSRGKEISKLHTEGTGLGLYLAAKLINAHHGKIWAESEGEGRGSTFFFELGTES</sequence>
<evidence type="ECO:0000313" key="6">
    <source>
        <dbReference type="EMBL" id="OGZ34902.1"/>
    </source>
</evidence>
<keyword evidence="4" id="KW-0418">Kinase</keyword>
<comment type="catalytic activity">
    <reaction evidence="1">
        <text>ATP + protein L-histidine = ADP + protein N-phospho-L-histidine.</text>
        <dbReference type="EC" id="2.7.13.3"/>
    </reaction>
</comment>